<dbReference type="Gene3D" id="3.20.20.70">
    <property type="entry name" value="Aldolase class I"/>
    <property type="match status" value="1"/>
</dbReference>
<name>D1NX68_9BIFI</name>
<feature type="non-terminal residue" evidence="1">
    <location>
        <position position="60"/>
    </location>
</feature>
<proteinExistence type="predicted"/>
<evidence type="ECO:0000313" key="1">
    <source>
        <dbReference type="EMBL" id="EFA22023.1"/>
    </source>
</evidence>
<accession>D1NX68</accession>
<dbReference type="AlphaFoldDB" id="D1NX68"/>
<evidence type="ECO:0000313" key="2">
    <source>
        <dbReference type="Proteomes" id="UP000003656"/>
    </source>
</evidence>
<comment type="caution">
    <text evidence="1">The sequence shown here is derived from an EMBL/GenBank/DDBJ whole genome shotgun (WGS) entry which is preliminary data.</text>
</comment>
<reference evidence="1 2" key="1">
    <citation type="submission" date="2009-11" db="EMBL/GenBank/DDBJ databases">
        <authorList>
            <person name="Weinstock G."/>
            <person name="Sodergren E."/>
            <person name="Clifton S."/>
            <person name="Fulton L."/>
            <person name="Fulton B."/>
            <person name="Courtney L."/>
            <person name="Fronick C."/>
            <person name="Harrison M."/>
            <person name="Strong C."/>
            <person name="Farmer C."/>
            <person name="Delahaunty K."/>
            <person name="Markovic C."/>
            <person name="Hall O."/>
            <person name="Minx P."/>
            <person name="Tomlinson C."/>
            <person name="Mitreva M."/>
            <person name="Nelson J."/>
            <person name="Hou S."/>
            <person name="Wollam A."/>
            <person name="Pepin K.H."/>
            <person name="Johnson M."/>
            <person name="Bhonagiri V."/>
            <person name="Nash W.E."/>
            <person name="Warren W."/>
            <person name="Chinwalla A."/>
            <person name="Mardis E.R."/>
            <person name="Wilson R.K."/>
        </authorList>
    </citation>
    <scope>NUCLEOTIDE SEQUENCE [LARGE SCALE GENOMIC DNA]</scope>
    <source>
        <strain evidence="1 2">DSM 20093</strain>
    </source>
</reference>
<dbReference type="Proteomes" id="UP000003656">
    <property type="component" value="Unassembled WGS sequence"/>
</dbReference>
<dbReference type="RefSeq" id="WP_006295963.1">
    <property type="nucleotide sequence ID" value="NZ_ABXB03000022.1"/>
</dbReference>
<protein>
    <submittedName>
        <fullName evidence="1">Uncharacterized protein</fullName>
    </submittedName>
</protein>
<gene>
    <name evidence="1" type="ORF">BIFGAL_04476</name>
</gene>
<dbReference type="InterPro" id="IPR013785">
    <property type="entry name" value="Aldolase_TIM"/>
</dbReference>
<dbReference type="eggNOG" id="COG1954">
    <property type="taxonomic scope" value="Bacteria"/>
</dbReference>
<sequence>MIDIIDLLLENPCIMAIKDNTDLKECLKDEYENNKVVFVLYGSIESIPAIVEKLKDRDKV</sequence>
<dbReference type="EMBL" id="ABXB03000022">
    <property type="protein sequence ID" value="EFA22023.1"/>
    <property type="molecule type" value="Genomic_DNA"/>
</dbReference>
<organism evidence="1 2">
    <name type="scientific">Bifidobacterium gallicum DSM 20093 = LMG 11596</name>
    <dbReference type="NCBI Taxonomy" id="561180"/>
    <lineage>
        <taxon>Bacteria</taxon>
        <taxon>Bacillati</taxon>
        <taxon>Actinomycetota</taxon>
        <taxon>Actinomycetes</taxon>
        <taxon>Bifidobacteriales</taxon>
        <taxon>Bifidobacteriaceae</taxon>
        <taxon>Bifidobacterium</taxon>
    </lineage>
</organism>